<dbReference type="Gene3D" id="3.30.230.10">
    <property type="match status" value="1"/>
</dbReference>
<feature type="transmembrane region" description="Helical" evidence="1">
    <location>
        <begin position="9"/>
        <end position="27"/>
    </location>
</feature>
<comment type="caution">
    <text evidence="3">The sequence shown here is derived from an EMBL/GenBank/DDBJ whole genome shotgun (WGS) entry which is preliminary data.</text>
</comment>
<organism evidence="3 4">
    <name type="scientific">Halanaerobium polyolivorans</name>
    <dbReference type="NCBI Taxonomy" id="2886943"/>
    <lineage>
        <taxon>Bacteria</taxon>
        <taxon>Bacillati</taxon>
        <taxon>Bacillota</taxon>
        <taxon>Clostridia</taxon>
        <taxon>Halanaerobiales</taxon>
        <taxon>Halanaerobiaceae</taxon>
        <taxon>Halanaerobium</taxon>
    </lineage>
</organism>
<dbReference type="RefSeq" id="WP_229344907.1">
    <property type="nucleotide sequence ID" value="NZ_JAJFAT010000006.1"/>
</dbReference>
<dbReference type="SUPFAM" id="SSF54211">
    <property type="entry name" value="Ribosomal protein S5 domain 2-like"/>
    <property type="match status" value="1"/>
</dbReference>
<dbReference type="AlphaFoldDB" id="A0AAW4WZD1"/>
<dbReference type="SMART" id="SM00228">
    <property type="entry name" value="PDZ"/>
    <property type="match status" value="1"/>
</dbReference>
<dbReference type="Proteomes" id="UP001199296">
    <property type="component" value="Unassembled WGS sequence"/>
</dbReference>
<keyword evidence="4" id="KW-1185">Reference proteome</keyword>
<accession>A0AAW4WZD1</accession>
<evidence type="ECO:0000259" key="2">
    <source>
        <dbReference type="PROSITE" id="PS50106"/>
    </source>
</evidence>
<keyword evidence="1" id="KW-1133">Transmembrane helix</keyword>
<gene>
    <name evidence="3" type="ORF">LJ207_05565</name>
</gene>
<dbReference type="GO" id="GO:0004176">
    <property type="term" value="F:ATP-dependent peptidase activity"/>
    <property type="evidence" value="ECO:0007669"/>
    <property type="project" value="InterPro"/>
</dbReference>
<dbReference type="InterPro" id="IPR036034">
    <property type="entry name" value="PDZ_sf"/>
</dbReference>
<feature type="domain" description="PDZ" evidence="2">
    <location>
        <begin position="112"/>
        <end position="192"/>
    </location>
</feature>
<dbReference type="InterPro" id="IPR001478">
    <property type="entry name" value="PDZ"/>
</dbReference>
<name>A0AAW4WZD1_9FIRM</name>
<dbReference type="InterPro" id="IPR008269">
    <property type="entry name" value="Lon_proteolytic"/>
</dbReference>
<evidence type="ECO:0000313" key="3">
    <source>
        <dbReference type="EMBL" id="MCC3144795.1"/>
    </source>
</evidence>
<keyword evidence="1" id="KW-0812">Transmembrane</keyword>
<reference evidence="3 4" key="1">
    <citation type="submission" date="2021-10" db="EMBL/GenBank/DDBJ databases">
        <authorList>
            <person name="Grouzdev D.S."/>
            <person name="Pantiukh K.S."/>
            <person name="Krutkina M.S."/>
        </authorList>
    </citation>
    <scope>NUCLEOTIDE SEQUENCE [LARGE SCALE GENOMIC DNA]</scope>
    <source>
        <strain evidence="3 4">Z-7514</strain>
    </source>
</reference>
<dbReference type="InterPro" id="IPR020568">
    <property type="entry name" value="Ribosomal_Su5_D2-typ_SF"/>
</dbReference>
<keyword evidence="1" id="KW-0472">Membrane</keyword>
<dbReference type="EMBL" id="JAJFAT010000006">
    <property type="protein sequence ID" value="MCC3144795.1"/>
    <property type="molecule type" value="Genomic_DNA"/>
</dbReference>
<dbReference type="Pfam" id="PF05362">
    <property type="entry name" value="Lon_C"/>
    <property type="match status" value="1"/>
</dbReference>
<dbReference type="SUPFAM" id="SSF50156">
    <property type="entry name" value="PDZ domain-like"/>
    <property type="match status" value="1"/>
</dbReference>
<dbReference type="GO" id="GO:0004252">
    <property type="term" value="F:serine-type endopeptidase activity"/>
    <property type="evidence" value="ECO:0007669"/>
    <property type="project" value="InterPro"/>
</dbReference>
<protein>
    <submittedName>
        <fullName evidence="3">PDZ domain-containing protein</fullName>
    </submittedName>
</protein>
<evidence type="ECO:0000313" key="4">
    <source>
        <dbReference type="Proteomes" id="UP001199296"/>
    </source>
</evidence>
<evidence type="ECO:0000256" key="1">
    <source>
        <dbReference type="SAM" id="Phobius"/>
    </source>
</evidence>
<dbReference type="Pfam" id="PF13180">
    <property type="entry name" value="PDZ_2"/>
    <property type="match status" value="1"/>
</dbReference>
<dbReference type="Gene3D" id="2.30.42.10">
    <property type="match status" value="1"/>
</dbReference>
<proteinExistence type="predicted"/>
<sequence length="336" mass="37381">MPKNRNNKTISKIIGIIFILFVVSHYIPTPFHVNEAGLATELSTVIQVEAGYQNEGEFLLTAVRSRRAVVWDYIYINLFQPDDRELELMGQHLPEDMDMNEYINLMAEMMEESKLQAQTVAFRRAGYEVTVSGEGAEVVEVMRDGSAYQNLEKNDLIIEIDGKKVEMAADAVNIIRDRNIGDTVRLKVLRADEELEFELETLELEGSEGNASIGVLIRSKGLDYEIPRQVEFETDNIIGPSAGSVFTMEIYNQLTEEDITGGKRIAGTGTVNLDGEVGRVSGIKYKVIAAEEAGVDIFLVTSENYEEAAAAAVNLEVIAADRIDDIIDYLNNLLES</sequence>
<dbReference type="PROSITE" id="PS50106">
    <property type="entry name" value="PDZ"/>
    <property type="match status" value="1"/>
</dbReference>
<dbReference type="InterPro" id="IPR014721">
    <property type="entry name" value="Ribsml_uS5_D2-typ_fold_subgr"/>
</dbReference>
<dbReference type="GO" id="GO:0006508">
    <property type="term" value="P:proteolysis"/>
    <property type="evidence" value="ECO:0007669"/>
    <property type="project" value="InterPro"/>
</dbReference>